<dbReference type="PANTHER" id="PTHR10924:SF6">
    <property type="entry name" value="SOLUTE CARRIER FAMILY 49 MEMBER A3"/>
    <property type="match status" value="1"/>
</dbReference>
<keyword evidence="2 5" id="KW-0812">Transmembrane</keyword>
<dbReference type="PROSITE" id="PS50850">
    <property type="entry name" value="MFS"/>
    <property type="match status" value="1"/>
</dbReference>
<keyword evidence="3 5" id="KW-1133">Transmembrane helix</keyword>
<feature type="transmembrane region" description="Helical" evidence="5">
    <location>
        <begin position="293"/>
        <end position="313"/>
    </location>
</feature>
<dbReference type="Gene3D" id="1.20.1250.20">
    <property type="entry name" value="MFS general substrate transporter like domains"/>
    <property type="match status" value="2"/>
</dbReference>
<feature type="transmembrane region" description="Helical" evidence="5">
    <location>
        <begin position="256"/>
        <end position="281"/>
    </location>
</feature>
<organism evidence="7 8">
    <name type="scientific">Actinia tenebrosa</name>
    <name type="common">Australian red waratah sea anemone</name>
    <dbReference type="NCBI Taxonomy" id="6105"/>
    <lineage>
        <taxon>Eukaryota</taxon>
        <taxon>Metazoa</taxon>
        <taxon>Cnidaria</taxon>
        <taxon>Anthozoa</taxon>
        <taxon>Hexacorallia</taxon>
        <taxon>Actiniaria</taxon>
        <taxon>Actiniidae</taxon>
        <taxon>Actinia</taxon>
    </lineage>
</organism>
<dbReference type="InterPro" id="IPR049680">
    <property type="entry name" value="FLVCR1-2_SLC49-like"/>
</dbReference>
<name>A0A6P8HVU8_ACTTE</name>
<dbReference type="CDD" id="cd17399">
    <property type="entry name" value="MFS_MFSD7"/>
    <property type="match status" value="1"/>
</dbReference>
<dbReference type="AlphaFoldDB" id="A0A6P8HVU8"/>
<evidence type="ECO:0000256" key="4">
    <source>
        <dbReference type="ARBA" id="ARBA00023136"/>
    </source>
</evidence>
<feature type="transmembrane region" description="Helical" evidence="5">
    <location>
        <begin position="385"/>
        <end position="407"/>
    </location>
</feature>
<dbReference type="InterPro" id="IPR020846">
    <property type="entry name" value="MFS_dom"/>
</dbReference>
<evidence type="ECO:0000256" key="1">
    <source>
        <dbReference type="ARBA" id="ARBA00004141"/>
    </source>
</evidence>
<feature type="domain" description="Major facilitator superfamily (MFS) profile" evidence="6">
    <location>
        <begin position="40"/>
        <end position="460"/>
    </location>
</feature>
<dbReference type="RefSeq" id="XP_031559501.1">
    <property type="nucleotide sequence ID" value="XM_031703641.1"/>
</dbReference>
<comment type="subcellular location">
    <subcellularLocation>
        <location evidence="1">Membrane</location>
        <topology evidence="1">Multi-pass membrane protein</topology>
    </subcellularLocation>
</comment>
<evidence type="ECO:0000256" key="3">
    <source>
        <dbReference type="ARBA" id="ARBA00022989"/>
    </source>
</evidence>
<evidence type="ECO:0000313" key="7">
    <source>
        <dbReference type="Proteomes" id="UP000515163"/>
    </source>
</evidence>
<evidence type="ECO:0000256" key="5">
    <source>
        <dbReference type="SAM" id="Phobius"/>
    </source>
</evidence>
<feature type="transmembrane region" description="Helical" evidence="5">
    <location>
        <begin position="105"/>
        <end position="129"/>
    </location>
</feature>
<dbReference type="SUPFAM" id="SSF103473">
    <property type="entry name" value="MFS general substrate transporter"/>
    <property type="match status" value="1"/>
</dbReference>
<dbReference type="InParanoid" id="A0A6P8HVU8"/>
<feature type="transmembrane region" description="Helical" evidence="5">
    <location>
        <begin position="38"/>
        <end position="58"/>
    </location>
</feature>
<proteinExistence type="predicted"/>
<dbReference type="InterPro" id="IPR036259">
    <property type="entry name" value="MFS_trans_sf"/>
</dbReference>
<sequence>MAENASERDPLLQKDQNTSYDVNSIGSRIEYRVYTRRWYMLFVLCLLNFSNAMIWISFAPVADYSASYYNRSLSDINWLSIVFLLVCFLFGLGASWVLDTLGLRTGVLVGAWLNGIGAGLRIISGFSFIPLSYKFTVVMIGQSISSFAQPFVLSSPTKLAALWFGANERATANMLASLSNPLGVLVANVVAPNIVSSEDKIPLMLEVFAAPAFLGVVMTTLGFCSSVPPTPPSHSAASQSEPFFVGLKTVLRNKSYLVLMMAFGVGIGLFSCLSTILEQIICPFGYSDKMAGNAGAVLIGCGLLGGALSGWYVDKSKEFELTAKVSYGMSAITCCFFAMIFKLPDQASLVLVASGLFGFFAFALMPVCLELGVECTYPVAEATSAGLQWIMGQASGIILIIICQVLAQSKTDQELPDAKCRKSDKQGGHIQDLTWAMYFLTIVAVFVAIIFIILFKPRYHRLIAEREQIFLPDDAATGIRTLPSSPSDSV</sequence>
<keyword evidence="4 5" id="KW-0472">Membrane</keyword>
<dbReference type="Proteomes" id="UP000515163">
    <property type="component" value="Unplaced"/>
</dbReference>
<dbReference type="GO" id="GO:0022857">
    <property type="term" value="F:transmembrane transporter activity"/>
    <property type="evidence" value="ECO:0007669"/>
    <property type="project" value="InterPro"/>
</dbReference>
<protein>
    <submittedName>
        <fullName evidence="8">Solute carrier family 49 member A3-like</fullName>
    </submittedName>
</protein>
<evidence type="ECO:0000256" key="2">
    <source>
        <dbReference type="ARBA" id="ARBA00022692"/>
    </source>
</evidence>
<dbReference type="GeneID" id="116295733"/>
<feature type="transmembrane region" description="Helical" evidence="5">
    <location>
        <begin position="174"/>
        <end position="195"/>
    </location>
</feature>
<reference evidence="8" key="1">
    <citation type="submission" date="2025-08" db="UniProtKB">
        <authorList>
            <consortium name="RefSeq"/>
        </authorList>
    </citation>
    <scope>IDENTIFICATION</scope>
    <source>
        <tissue evidence="8">Tentacle</tissue>
    </source>
</reference>
<evidence type="ECO:0000259" key="6">
    <source>
        <dbReference type="PROSITE" id="PS50850"/>
    </source>
</evidence>
<feature type="transmembrane region" description="Helical" evidence="5">
    <location>
        <begin position="349"/>
        <end position="373"/>
    </location>
</feature>
<keyword evidence="7" id="KW-1185">Reference proteome</keyword>
<feature type="transmembrane region" description="Helical" evidence="5">
    <location>
        <begin position="325"/>
        <end position="343"/>
    </location>
</feature>
<dbReference type="GO" id="GO:0016020">
    <property type="term" value="C:membrane"/>
    <property type="evidence" value="ECO:0007669"/>
    <property type="project" value="UniProtKB-SubCell"/>
</dbReference>
<feature type="transmembrane region" description="Helical" evidence="5">
    <location>
        <begin position="435"/>
        <end position="455"/>
    </location>
</feature>
<feature type="transmembrane region" description="Helical" evidence="5">
    <location>
        <begin position="201"/>
        <end position="224"/>
    </location>
</feature>
<accession>A0A6P8HVU8</accession>
<gene>
    <name evidence="8" type="primary">LOC116295733</name>
</gene>
<dbReference type="Pfam" id="PF07690">
    <property type="entry name" value="MFS_1"/>
    <property type="match status" value="1"/>
</dbReference>
<dbReference type="PANTHER" id="PTHR10924">
    <property type="entry name" value="MAJOR FACILITATOR SUPERFAMILY PROTEIN-RELATED"/>
    <property type="match status" value="1"/>
</dbReference>
<dbReference type="InterPro" id="IPR011701">
    <property type="entry name" value="MFS"/>
</dbReference>
<evidence type="ECO:0000313" key="8">
    <source>
        <dbReference type="RefSeq" id="XP_031559501.1"/>
    </source>
</evidence>
<dbReference type="KEGG" id="aten:116295733"/>
<dbReference type="OrthoDB" id="422206at2759"/>
<feature type="transmembrane region" description="Helical" evidence="5">
    <location>
        <begin position="78"/>
        <end position="98"/>
    </location>
</feature>